<protein>
    <submittedName>
        <fullName evidence="1">Uncharacterized protein</fullName>
    </submittedName>
</protein>
<accession>A0A8H8YWY6</accession>
<sequence>MLYFRYFIVSLDLTHDYLFWGKPGNPISILQNIFCSKTVISEPCLSGSNYF</sequence>
<dbReference type="Proteomes" id="UP000601736">
    <property type="component" value="Unassembled WGS sequence"/>
</dbReference>
<organism evidence="1 2">
    <name type="scientific">Nitrosomonas nitrosa</name>
    <dbReference type="NCBI Taxonomy" id="52442"/>
    <lineage>
        <taxon>Bacteria</taxon>
        <taxon>Pseudomonadati</taxon>
        <taxon>Pseudomonadota</taxon>
        <taxon>Betaproteobacteria</taxon>
        <taxon>Nitrosomonadales</taxon>
        <taxon>Nitrosomonadaceae</taxon>
        <taxon>Nitrosomonas</taxon>
    </lineage>
</organism>
<dbReference type="EMBL" id="CAJNAP010000003">
    <property type="protein sequence ID" value="CAE6490974.1"/>
    <property type="molecule type" value="Genomic_DNA"/>
</dbReference>
<dbReference type="AlphaFoldDB" id="A0A8H8YWY6"/>
<evidence type="ECO:0000313" key="2">
    <source>
        <dbReference type="Proteomes" id="UP000601736"/>
    </source>
</evidence>
<proteinExistence type="predicted"/>
<name>A0A8H8YWY6_9PROT</name>
<evidence type="ECO:0000313" key="1">
    <source>
        <dbReference type="EMBL" id="CAE6490974.1"/>
    </source>
</evidence>
<reference evidence="1" key="1">
    <citation type="submission" date="2021-02" db="EMBL/GenBank/DDBJ databases">
        <authorList>
            <person name="Han P."/>
        </authorList>
    </citation>
    <scope>NUCLEOTIDE SEQUENCE</scope>
    <source>
        <strain evidence="1">Nitrosomonas nitrosa 18-3D</strain>
    </source>
</reference>
<comment type="caution">
    <text evidence="1">The sequence shown here is derived from an EMBL/GenBank/DDBJ whole genome shotgun (WGS) entry which is preliminary data.</text>
</comment>
<gene>
    <name evidence="1" type="ORF">NMYAN_110026</name>
</gene>